<protein>
    <submittedName>
        <fullName evidence="12">Transcription-repair coupling factor</fullName>
    </submittedName>
</protein>
<dbReference type="SMART" id="SM00490">
    <property type="entry name" value="HELICc"/>
    <property type="match status" value="1"/>
</dbReference>
<proteinExistence type="inferred from homology"/>
<dbReference type="SMART" id="SM00982">
    <property type="entry name" value="TRCF"/>
    <property type="match status" value="1"/>
</dbReference>
<dbReference type="GO" id="GO:0016787">
    <property type="term" value="F:hydrolase activity"/>
    <property type="evidence" value="ECO:0007669"/>
    <property type="project" value="UniProtKB-KW"/>
</dbReference>
<evidence type="ECO:0000256" key="3">
    <source>
        <dbReference type="ARBA" id="ARBA00022741"/>
    </source>
</evidence>
<dbReference type="AlphaFoldDB" id="A0A3B0V3J8"/>
<evidence type="ECO:0000256" key="7">
    <source>
        <dbReference type="ARBA" id="ARBA00022840"/>
    </source>
</evidence>
<feature type="non-terminal residue" evidence="12">
    <location>
        <position position="1"/>
    </location>
</feature>
<evidence type="ECO:0000256" key="1">
    <source>
        <dbReference type="ARBA" id="ARBA00004496"/>
    </source>
</evidence>
<dbReference type="Pfam" id="PF00271">
    <property type="entry name" value="Helicase_C"/>
    <property type="match status" value="1"/>
</dbReference>
<dbReference type="GO" id="GO:0003684">
    <property type="term" value="F:damaged DNA binding"/>
    <property type="evidence" value="ECO:0007669"/>
    <property type="project" value="InterPro"/>
</dbReference>
<evidence type="ECO:0000256" key="8">
    <source>
        <dbReference type="ARBA" id="ARBA00023125"/>
    </source>
</evidence>
<dbReference type="SMART" id="SM01058">
    <property type="entry name" value="CarD_TRCF"/>
    <property type="match status" value="1"/>
</dbReference>
<feature type="domain" description="Helicase ATP-binding" evidence="10">
    <location>
        <begin position="576"/>
        <end position="737"/>
    </location>
</feature>
<feature type="domain" description="Helicase C-terminal" evidence="11">
    <location>
        <begin position="758"/>
        <end position="923"/>
    </location>
</feature>
<dbReference type="GO" id="GO:0006281">
    <property type="term" value="P:DNA repair"/>
    <property type="evidence" value="ECO:0007669"/>
    <property type="project" value="UniProtKB-KW"/>
</dbReference>
<keyword evidence="8" id="KW-0238">DNA-binding</keyword>
<dbReference type="GO" id="GO:0005737">
    <property type="term" value="C:cytoplasm"/>
    <property type="evidence" value="ECO:0007669"/>
    <property type="project" value="UniProtKB-SubCell"/>
</dbReference>
<dbReference type="NCBIfam" id="TIGR00580">
    <property type="entry name" value="mfd"/>
    <property type="match status" value="1"/>
</dbReference>
<dbReference type="Pfam" id="PF02559">
    <property type="entry name" value="CarD_TRCF_RID"/>
    <property type="match status" value="1"/>
</dbReference>
<gene>
    <name evidence="12" type="ORF">MNBD_DELTA02-199</name>
</gene>
<dbReference type="Pfam" id="PF03461">
    <property type="entry name" value="TRCF"/>
    <property type="match status" value="1"/>
</dbReference>
<keyword evidence="9" id="KW-0234">DNA repair</keyword>
<dbReference type="CDD" id="cd17991">
    <property type="entry name" value="DEXHc_TRCF"/>
    <property type="match status" value="1"/>
</dbReference>
<evidence type="ECO:0000313" key="12">
    <source>
        <dbReference type="EMBL" id="VAW34953.1"/>
    </source>
</evidence>
<dbReference type="Gene3D" id="3.40.50.300">
    <property type="entry name" value="P-loop containing nucleotide triphosphate hydrolases"/>
    <property type="match status" value="2"/>
</dbReference>
<dbReference type="InterPro" id="IPR001650">
    <property type="entry name" value="Helicase_C-like"/>
</dbReference>
<dbReference type="HAMAP" id="MF_00969">
    <property type="entry name" value="TRCF"/>
    <property type="match status" value="1"/>
</dbReference>
<accession>A0A3B0V3J8</accession>
<dbReference type="Gene3D" id="3.40.50.11180">
    <property type="match status" value="1"/>
</dbReference>
<dbReference type="InterPro" id="IPR005118">
    <property type="entry name" value="TRCF_C"/>
</dbReference>
<evidence type="ECO:0000256" key="2">
    <source>
        <dbReference type="ARBA" id="ARBA00022490"/>
    </source>
</evidence>
<evidence type="ECO:0000256" key="5">
    <source>
        <dbReference type="ARBA" id="ARBA00022801"/>
    </source>
</evidence>
<dbReference type="InterPro" id="IPR027417">
    <property type="entry name" value="P-loop_NTPase"/>
</dbReference>
<organism evidence="12">
    <name type="scientific">hydrothermal vent metagenome</name>
    <dbReference type="NCBI Taxonomy" id="652676"/>
    <lineage>
        <taxon>unclassified sequences</taxon>
        <taxon>metagenomes</taxon>
        <taxon>ecological metagenomes</taxon>
    </lineage>
</organism>
<keyword evidence="2" id="KW-0963">Cytoplasm</keyword>
<dbReference type="InterPro" id="IPR014001">
    <property type="entry name" value="Helicase_ATP-bd"/>
</dbReference>
<dbReference type="GO" id="GO:0003678">
    <property type="term" value="F:DNA helicase activity"/>
    <property type="evidence" value="ECO:0007669"/>
    <property type="project" value="TreeGrafter"/>
</dbReference>
<dbReference type="SMART" id="SM00487">
    <property type="entry name" value="DEXDc"/>
    <property type="match status" value="1"/>
</dbReference>
<keyword evidence="7" id="KW-0067">ATP-binding</keyword>
<keyword evidence="6" id="KW-0347">Helicase</keyword>
<dbReference type="PROSITE" id="PS51192">
    <property type="entry name" value="HELICASE_ATP_BIND_1"/>
    <property type="match status" value="1"/>
</dbReference>
<dbReference type="PANTHER" id="PTHR47964">
    <property type="entry name" value="ATP-DEPENDENT DNA HELICASE HOMOLOG RECG, CHLOROPLASTIC"/>
    <property type="match status" value="1"/>
</dbReference>
<keyword evidence="3" id="KW-0547">Nucleotide-binding</keyword>
<dbReference type="EMBL" id="UOEZ01000015">
    <property type="protein sequence ID" value="VAW34953.1"/>
    <property type="molecule type" value="Genomic_DNA"/>
</dbReference>
<keyword evidence="5" id="KW-0378">Hydrolase</keyword>
<dbReference type="InterPro" id="IPR047112">
    <property type="entry name" value="RecG/Mfd"/>
</dbReference>
<dbReference type="Gene3D" id="3.90.1150.50">
    <property type="entry name" value="Transcription-repair-coupling factor, D7 domain"/>
    <property type="match status" value="1"/>
</dbReference>
<name>A0A3B0V3J8_9ZZZZ</name>
<dbReference type="Pfam" id="PF17757">
    <property type="entry name" value="UvrB_inter"/>
    <property type="match status" value="1"/>
</dbReference>
<dbReference type="PANTHER" id="PTHR47964:SF1">
    <property type="entry name" value="ATP-DEPENDENT DNA HELICASE HOMOLOG RECG, CHLOROPLASTIC"/>
    <property type="match status" value="1"/>
</dbReference>
<keyword evidence="4" id="KW-0227">DNA damage</keyword>
<dbReference type="GO" id="GO:0005524">
    <property type="term" value="F:ATP binding"/>
    <property type="evidence" value="ECO:0007669"/>
    <property type="project" value="UniProtKB-KW"/>
</dbReference>
<dbReference type="SUPFAM" id="SSF141259">
    <property type="entry name" value="CarD-like"/>
    <property type="match status" value="1"/>
</dbReference>
<comment type="subcellular location">
    <subcellularLocation>
        <location evidence="1">Cytoplasm</location>
    </subcellularLocation>
</comment>
<dbReference type="Gene3D" id="3.30.2060.10">
    <property type="entry name" value="Penicillin-binding protein 1b domain"/>
    <property type="match status" value="1"/>
</dbReference>
<evidence type="ECO:0000256" key="6">
    <source>
        <dbReference type="ARBA" id="ARBA00022806"/>
    </source>
</evidence>
<dbReference type="FunFam" id="3.40.50.300:FF:000546">
    <property type="entry name" value="Transcription-repair-coupling factor"/>
    <property type="match status" value="1"/>
</dbReference>
<dbReference type="InterPro" id="IPR037235">
    <property type="entry name" value="TRCF-like_C_D7"/>
</dbReference>
<evidence type="ECO:0000259" key="10">
    <source>
        <dbReference type="PROSITE" id="PS51192"/>
    </source>
</evidence>
<dbReference type="SUPFAM" id="SSF52540">
    <property type="entry name" value="P-loop containing nucleoside triphosphate hydrolases"/>
    <property type="match status" value="4"/>
</dbReference>
<dbReference type="InterPro" id="IPR036101">
    <property type="entry name" value="CarD-like/TRCF_RID_sf"/>
</dbReference>
<dbReference type="InterPro" id="IPR011545">
    <property type="entry name" value="DEAD/DEAH_box_helicase_dom"/>
</dbReference>
<dbReference type="InterPro" id="IPR004576">
    <property type="entry name" value="Mfd"/>
</dbReference>
<sequence length="1127" mass="125968">RFASDLNFFLGREKVFFYPSSELLPFERQTIHPEISAKRVLFLHNVAKADRPFIAVTAITSLMERVVPAAALAKKIFRIELGSEYRREELLTSLNDMGYVRLGMVEERGEISLRGGILDIFPPPTPDNRGYPLRIEFFGDEVESIRSFDPLTQRSLRELLEVTILPAKEADLSAEARARAREGLLHRAEVAGIERTEWDGLYSELRDGTEVRGVDTILPLFYDGLESVLDYLKKDTAIFLVEPEGCSAAAGNFEAEVAERAGQRPLFIEPGELYIKKDEILGSLGGFALVKVEAGFIEDEGSCESTSIETSTNLGLRRDIKTQKDLSPLRKAIGQWREAGQTVYITAHNHAQALRMQELLEELSTRTIKSAQLLADNTAGRTPQGQITIAEGTLSTGFRCATEGVVVVSEEDIFGERVKHRPPPSKKLDTFINQLRDLSEGDYIVHKTHGVGIYRGLKRLVVDSIENDFLLLEYQGGDRLYLPVQRMDLVTRYSGVEGRAPVADKLGGKGWEKKRSKVKKAVGQLAVELIKLYSEREATEGYAFPKGGQLFTEFEAAFEFEETPDQARAIREVIKDMEKSRPMDRLVCGDVGYGKTEVAMRAAFIAAMDGKQVAILVPTTVLAQQHYISFKDRFAAYPVNIDMLSRFRSRKEQNATAEALRGGKVDIIIGTHRLLQKDIAFKDLGLVVIDEEQRFGVKNKERLKTLKKNVDVLTLTATPIPRTLHMSIADIRELSIINTPPEDRLAITTRIIRFDEATIREAISRELRRGGQVFFVHNRVQSITAIAERLRAITETIGHTAEGSPQRIRIAVAHGQMAQGELEKVMLAFINKEYDILLSTTIIESGLDIPSANTIIVNRADRFGLAELYQLRGRVGRSRHRAYAYLICPDNSQLTAEAQKRIEVIRELSELGSGFRVAAYDLEIRGAGELLGSSQSGHIAEVGFEVYTGLLEEAVMELKGQTPVTEIEPELQLRVSQYIPDDYIPDTRQKIGIYKQLATARTNEELDLLADELIDRYGRLPEVVENLLQVSSLKLSLKAIGATELSQKGARLHLSFKAASNGTRQTTEEVLARCEPATRRAITLAGERPESFRLTPDSKLIYSMKKTGNAITPASEARYLLKELMTQ</sequence>
<evidence type="ECO:0000256" key="4">
    <source>
        <dbReference type="ARBA" id="ARBA00022763"/>
    </source>
</evidence>
<reference evidence="12" key="1">
    <citation type="submission" date="2018-06" db="EMBL/GenBank/DDBJ databases">
        <authorList>
            <person name="Zhirakovskaya E."/>
        </authorList>
    </citation>
    <scope>NUCLEOTIDE SEQUENCE</scope>
</reference>
<dbReference type="SUPFAM" id="SSF143517">
    <property type="entry name" value="TRCF domain-like"/>
    <property type="match status" value="1"/>
</dbReference>
<evidence type="ECO:0000259" key="11">
    <source>
        <dbReference type="PROSITE" id="PS51194"/>
    </source>
</evidence>
<dbReference type="InterPro" id="IPR041471">
    <property type="entry name" value="UvrB_inter"/>
</dbReference>
<dbReference type="Pfam" id="PF00270">
    <property type="entry name" value="DEAD"/>
    <property type="match status" value="1"/>
</dbReference>
<dbReference type="Gene3D" id="2.40.10.170">
    <property type="match status" value="1"/>
</dbReference>
<dbReference type="InterPro" id="IPR003711">
    <property type="entry name" value="CarD-like/TRCF_RID"/>
</dbReference>
<evidence type="ECO:0000256" key="9">
    <source>
        <dbReference type="ARBA" id="ARBA00023204"/>
    </source>
</evidence>
<dbReference type="PROSITE" id="PS51194">
    <property type="entry name" value="HELICASE_CTER"/>
    <property type="match status" value="1"/>
</dbReference>